<evidence type="ECO:0000256" key="4">
    <source>
        <dbReference type="RuleBase" id="RU004514"/>
    </source>
</evidence>
<evidence type="ECO:0000256" key="1">
    <source>
        <dbReference type="ARBA" id="ARBA00022898"/>
    </source>
</evidence>
<dbReference type="PIRSF" id="PIRSF004848">
    <property type="entry name" value="YBL036c_PLPDEIII"/>
    <property type="match status" value="1"/>
</dbReference>
<dbReference type="PANTHER" id="PTHR10146">
    <property type="entry name" value="PROLINE SYNTHETASE CO-TRANSCRIBED BACTERIAL HOMOLOG PROTEIN"/>
    <property type="match status" value="1"/>
</dbReference>
<protein>
    <recommendedName>
        <fullName evidence="2">Pyridoxal phosphate homeostasis protein</fullName>
        <shortName evidence="2">PLP homeostasis protein</shortName>
    </recommendedName>
</protein>
<comment type="similarity">
    <text evidence="2 4">Belongs to the pyridoxal phosphate-binding protein YggS/PROSC family.</text>
</comment>
<dbReference type="InterPro" id="IPR001608">
    <property type="entry name" value="Ala_racemase_N"/>
</dbReference>
<comment type="cofactor">
    <cofactor evidence="3">
        <name>pyridoxal 5'-phosphate</name>
        <dbReference type="ChEBI" id="CHEBI:597326"/>
    </cofactor>
</comment>
<dbReference type="SUPFAM" id="SSF51419">
    <property type="entry name" value="PLP-binding barrel"/>
    <property type="match status" value="1"/>
</dbReference>
<evidence type="ECO:0000313" key="7">
    <source>
        <dbReference type="Proteomes" id="UP000823896"/>
    </source>
</evidence>
<organism evidence="6 7">
    <name type="scientific">Candidatus Merdibacter merdavium</name>
    <dbReference type="NCBI Taxonomy" id="2838692"/>
    <lineage>
        <taxon>Bacteria</taxon>
        <taxon>Bacillati</taxon>
        <taxon>Bacillota</taxon>
        <taxon>Erysipelotrichia</taxon>
        <taxon>Erysipelotrichales</taxon>
        <taxon>Erysipelotrichaceae</taxon>
        <taxon>Merdibacter</taxon>
    </lineage>
</organism>
<evidence type="ECO:0000259" key="5">
    <source>
        <dbReference type="Pfam" id="PF01168"/>
    </source>
</evidence>
<dbReference type="CDD" id="cd00635">
    <property type="entry name" value="PLPDE_III_YBL036c_like"/>
    <property type="match status" value="1"/>
</dbReference>
<proteinExistence type="inferred from homology"/>
<evidence type="ECO:0000256" key="3">
    <source>
        <dbReference type="PIRSR" id="PIRSR004848-1"/>
    </source>
</evidence>
<feature type="modified residue" description="N6-(pyridoxal phosphate)lysine" evidence="2 3">
    <location>
        <position position="24"/>
    </location>
</feature>
<evidence type="ECO:0000256" key="2">
    <source>
        <dbReference type="HAMAP-Rule" id="MF_02087"/>
    </source>
</evidence>
<dbReference type="FunFam" id="3.20.20.10:FF:000018">
    <property type="entry name" value="Pyridoxal phosphate homeostasis protein"/>
    <property type="match status" value="1"/>
</dbReference>
<name>A0A9D2SVF5_9FIRM</name>
<dbReference type="GO" id="GO:0030170">
    <property type="term" value="F:pyridoxal phosphate binding"/>
    <property type="evidence" value="ECO:0007669"/>
    <property type="project" value="UniProtKB-UniRule"/>
</dbReference>
<dbReference type="PANTHER" id="PTHR10146:SF14">
    <property type="entry name" value="PYRIDOXAL PHOSPHATE HOMEOSTASIS PROTEIN"/>
    <property type="match status" value="1"/>
</dbReference>
<reference evidence="6" key="2">
    <citation type="submission" date="2021-04" db="EMBL/GenBank/DDBJ databases">
        <authorList>
            <person name="Gilroy R."/>
        </authorList>
    </citation>
    <scope>NUCLEOTIDE SEQUENCE</scope>
    <source>
        <strain evidence="6">CHK187-11901</strain>
    </source>
</reference>
<dbReference type="EMBL" id="DWWM01000036">
    <property type="protein sequence ID" value="HJC36612.1"/>
    <property type="molecule type" value="Genomic_DNA"/>
</dbReference>
<feature type="domain" description="Alanine racemase N-terminal" evidence="5">
    <location>
        <begin position="6"/>
        <end position="212"/>
    </location>
</feature>
<dbReference type="AlphaFoldDB" id="A0A9D2SVF5"/>
<keyword evidence="1 2" id="KW-0663">Pyridoxal phosphate</keyword>
<dbReference type="HAMAP" id="MF_02087">
    <property type="entry name" value="PLP_homeostasis"/>
    <property type="match status" value="1"/>
</dbReference>
<dbReference type="Proteomes" id="UP000823896">
    <property type="component" value="Unassembled WGS sequence"/>
</dbReference>
<evidence type="ECO:0000313" key="6">
    <source>
        <dbReference type="EMBL" id="HJC36612.1"/>
    </source>
</evidence>
<sequence length="222" mass="25165">MNLEKLNEIKKELPQHVTLVAVSKTRTKAEIDEAYAAGCTIFGENKVQEIAAKYDERYHWHMIGHLQRNKVKQVLPLVDMIESLDNLPLAKEIEKQAAKIGKVIPVLVEVNISMEPNKTGVLADECLDFVRICREQFPHIDIQGLMCVGPNTTDQTAIADCFEQVHQLYLKLQEQYGSEQIRWLSMGMSADWKLAVAHGSNMVRIGSSIFGPRNYTQKDITE</sequence>
<reference evidence="6" key="1">
    <citation type="journal article" date="2021" name="PeerJ">
        <title>Extensive microbial diversity within the chicken gut microbiome revealed by metagenomics and culture.</title>
        <authorList>
            <person name="Gilroy R."/>
            <person name="Ravi A."/>
            <person name="Getino M."/>
            <person name="Pursley I."/>
            <person name="Horton D.L."/>
            <person name="Alikhan N.F."/>
            <person name="Baker D."/>
            <person name="Gharbi K."/>
            <person name="Hall N."/>
            <person name="Watson M."/>
            <person name="Adriaenssens E.M."/>
            <person name="Foster-Nyarko E."/>
            <person name="Jarju S."/>
            <person name="Secka A."/>
            <person name="Antonio M."/>
            <person name="Oren A."/>
            <person name="Chaudhuri R.R."/>
            <person name="La Ragione R."/>
            <person name="Hildebrand F."/>
            <person name="Pallen M.J."/>
        </authorList>
    </citation>
    <scope>NUCLEOTIDE SEQUENCE</scope>
    <source>
        <strain evidence="6">CHK187-11901</strain>
    </source>
</reference>
<accession>A0A9D2SVF5</accession>
<comment type="function">
    <text evidence="2">Pyridoxal 5'-phosphate (PLP)-binding protein, which is involved in PLP homeostasis.</text>
</comment>
<dbReference type="PROSITE" id="PS01211">
    <property type="entry name" value="UPF0001"/>
    <property type="match status" value="1"/>
</dbReference>
<gene>
    <name evidence="6" type="ORF">H9702_05720</name>
</gene>
<dbReference type="Pfam" id="PF01168">
    <property type="entry name" value="Ala_racemase_N"/>
    <property type="match status" value="1"/>
</dbReference>
<dbReference type="Gene3D" id="3.20.20.10">
    <property type="entry name" value="Alanine racemase"/>
    <property type="match status" value="1"/>
</dbReference>
<comment type="caution">
    <text evidence="6">The sequence shown here is derived from an EMBL/GenBank/DDBJ whole genome shotgun (WGS) entry which is preliminary data.</text>
</comment>
<dbReference type="InterPro" id="IPR029066">
    <property type="entry name" value="PLP-binding_barrel"/>
</dbReference>
<dbReference type="NCBIfam" id="TIGR00044">
    <property type="entry name" value="YggS family pyridoxal phosphate-dependent enzyme"/>
    <property type="match status" value="1"/>
</dbReference>
<dbReference type="InterPro" id="IPR011078">
    <property type="entry name" value="PyrdxlP_homeostasis"/>
</dbReference>